<dbReference type="AlphaFoldDB" id="A0A482VZW8"/>
<dbReference type="Proteomes" id="UP000292052">
    <property type="component" value="Unassembled WGS sequence"/>
</dbReference>
<evidence type="ECO:0000313" key="1">
    <source>
        <dbReference type="EMBL" id="RZC37938.1"/>
    </source>
</evidence>
<name>A0A482VZW8_ASBVE</name>
<keyword evidence="2" id="KW-1185">Reference proteome</keyword>
<proteinExistence type="predicted"/>
<organism evidence="1 2">
    <name type="scientific">Asbolus verrucosus</name>
    <name type="common">Desert ironclad beetle</name>
    <dbReference type="NCBI Taxonomy" id="1661398"/>
    <lineage>
        <taxon>Eukaryota</taxon>
        <taxon>Metazoa</taxon>
        <taxon>Ecdysozoa</taxon>
        <taxon>Arthropoda</taxon>
        <taxon>Hexapoda</taxon>
        <taxon>Insecta</taxon>
        <taxon>Pterygota</taxon>
        <taxon>Neoptera</taxon>
        <taxon>Endopterygota</taxon>
        <taxon>Coleoptera</taxon>
        <taxon>Polyphaga</taxon>
        <taxon>Cucujiformia</taxon>
        <taxon>Tenebrionidae</taxon>
        <taxon>Pimeliinae</taxon>
        <taxon>Asbolus</taxon>
    </lineage>
</organism>
<sequence>MRRHSEDLLRRKHELQSRFRKHTDSESSVSSLRNTNVASKALSHYSPPVSRRNPYSFNIPSTSVFADTSSRYNPNRFDSYYRKDALNRMDSLNTYDTHRRFNAFSRYDSLSRIDSLSRQDALNRIESLNIQDSLSNVQRRHSATQQDLSMIRRSPKLQRRSSSSRFDDALPIPVLKAHSPVAKELKNSVPFNSSRSDAVRKLEDKWQVPAVQKNIVNHGDLREGQGRSILTQLGAIRMQLQQEQLRMDETLRKRDITQSKAVDFH</sequence>
<reference evidence="1" key="1">
    <citation type="submission" date="2017-03" db="EMBL/GenBank/DDBJ databases">
        <title>Genome of the blue death feigning beetle - Asbolus verrucosus.</title>
        <authorList>
            <person name="Rider S.D."/>
        </authorList>
    </citation>
    <scope>NUCLEOTIDE SEQUENCE [LARGE SCALE GENOMIC DNA]</scope>
    <source>
        <strain evidence="1">Butters</strain>
        <tissue evidence="1">Head and leg muscle</tissue>
    </source>
</reference>
<dbReference type="EMBL" id="QDEB01047750">
    <property type="protein sequence ID" value="RZC37938.1"/>
    <property type="molecule type" value="Genomic_DNA"/>
</dbReference>
<evidence type="ECO:0000313" key="2">
    <source>
        <dbReference type="Proteomes" id="UP000292052"/>
    </source>
</evidence>
<accession>A0A482VZW8</accession>
<gene>
    <name evidence="1" type="ORF">BDFB_012647</name>
</gene>
<protein>
    <submittedName>
        <fullName evidence="1">Uncharacterized protein</fullName>
    </submittedName>
</protein>
<dbReference type="OrthoDB" id="7735955at2759"/>
<comment type="caution">
    <text evidence="1">The sequence shown here is derived from an EMBL/GenBank/DDBJ whole genome shotgun (WGS) entry which is preliminary data.</text>
</comment>